<dbReference type="RefSeq" id="WP_407143606.1">
    <property type="nucleotide sequence ID" value="NZ_JBGQQK010000003.1"/>
</dbReference>
<feature type="domain" description="Putative endonuclease Z1" evidence="1">
    <location>
        <begin position="394"/>
        <end position="624"/>
    </location>
</feature>
<name>A0ABW8UGT5_9LACT</name>
<evidence type="ECO:0000313" key="2">
    <source>
        <dbReference type="EMBL" id="MFL2102017.1"/>
    </source>
</evidence>
<proteinExistence type="predicted"/>
<evidence type="ECO:0000259" key="1">
    <source>
        <dbReference type="Pfam" id="PF10593"/>
    </source>
</evidence>
<dbReference type="InterPro" id="IPR018310">
    <property type="entry name" value="Put_endonuclease_Z1-dom"/>
</dbReference>
<evidence type="ECO:0000313" key="3">
    <source>
        <dbReference type="Proteomes" id="UP001625374"/>
    </source>
</evidence>
<dbReference type="InterPro" id="IPR027417">
    <property type="entry name" value="P-loop_NTPase"/>
</dbReference>
<dbReference type="Proteomes" id="UP001625374">
    <property type="component" value="Unassembled WGS sequence"/>
</dbReference>
<organism evidence="2 3">
    <name type="scientific">Marinilactibacillus psychrotolerans</name>
    <dbReference type="NCBI Taxonomy" id="191770"/>
    <lineage>
        <taxon>Bacteria</taxon>
        <taxon>Bacillati</taxon>
        <taxon>Bacillota</taxon>
        <taxon>Bacilli</taxon>
        <taxon>Lactobacillales</taxon>
        <taxon>Carnobacteriaceae</taxon>
        <taxon>Marinilactibacillus</taxon>
    </lineage>
</organism>
<keyword evidence="3" id="KW-1185">Reference proteome</keyword>
<protein>
    <submittedName>
        <fullName evidence="2">Z1 domain-containing protein</fullName>
    </submittedName>
</protein>
<sequence length="625" mass="71777">MKQSFNFSDDKYTDLKVAISTYHDVDGDDWETIKELKRFTFSKNITLAFIAQHFQTKGDMFIPEVEEWEQLVEEVRKKDKENKVVMLGKQSINDAEISKDPGSQWQQYKSKLKKKGFSEKSIQELQKSSFSIMQRLNADTINSRPTKGLVVGNVQSGKTANMAGLISMAADYGFNYFIVLSGVIENLREQTANRLYKDLNSNGNLNWTNITNPSISSKNPESQWENIDLRSNSKNRYITVCLKNKRRMDLLIKWLYSDQNKLTQLKVLVIDDEADQASVNTKNIEEEARTAINKSLVSLVNGYKDKKLKAVNYISYTATPYANVLNESGPESLYPRDFIFSLTPSEDYIGPKQIFGLQVPEAHPSVDIVKTIPADDYSQILNIHNGRDAIIPASLETAIDWFFLSSAAMRANGYKSPITMLVHTSQKIRHHDLIAEAISLYLEEIRKTPLVYYTKLEELYNNESVDFTKRDFLQGMPKYSRKEQIADYPEWPLVLKQLRRVMSEQGSDYLSHIPLGNSGEPVYHKGFHLVIDNSQSRADDQEVRLVYPNESTKPNFAPMFIVVGGNTLSRGLTLEGLTTSYFLRTTNQADTLMQMARWFGYRHNYEVFPRIWLNTLARERFEFLS</sequence>
<dbReference type="EMBL" id="JBGQQK010000003">
    <property type="protein sequence ID" value="MFL2102017.1"/>
    <property type="molecule type" value="Genomic_DNA"/>
</dbReference>
<comment type="caution">
    <text evidence="2">The sequence shown here is derived from an EMBL/GenBank/DDBJ whole genome shotgun (WGS) entry which is preliminary data.</text>
</comment>
<gene>
    <name evidence="2" type="ORF">ACEN37_02005</name>
</gene>
<accession>A0ABW8UGT5</accession>
<dbReference type="Pfam" id="PF10593">
    <property type="entry name" value="Z1"/>
    <property type="match status" value="1"/>
</dbReference>
<reference evidence="2 3" key="1">
    <citation type="submission" date="2024-08" db="EMBL/GenBank/DDBJ databases">
        <authorList>
            <person name="Arias E."/>
        </authorList>
    </citation>
    <scope>NUCLEOTIDE SEQUENCE [LARGE SCALE GENOMIC DNA]</scope>
    <source>
        <strain evidence="2 3">FAM 24106</strain>
    </source>
</reference>
<dbReference type="SUPFAM" id="SSF52540">
    <property type="entry name" value="P-loop containing nucleoside triphosphate hydrolases"/>
    <property type="match status" value="1"/>
</dbReference>